<evidence type="ECO:0000313" key="3">
    <source>
        <dbReference type="EMBL" id="CAL1148253.1"/>
    </source>
</evidence>
<evidence type="ECO:0000313" key="4">
    <source>
        <dbReference type="Proteomes" id="UP001152797"/>
    </source>
</evidence>
<accession>A0A9P1FZZ9</accession>
<dbReference type="EMBL" id="CAMXCT020002003">
    <property type="protein sequence ID" value="CAL1148253.1"/>
    <property type="molecule type" value="Genomic_DNA"/>
</dbReference>
<evidence type="ECO:0000313" key="2">
    <source>
        <dbReference type="EMBL" id="CAI3994878.1"/>
    </source>
</evidence>
<sequence>MALNPLPLELLASWWCPAYPAGVVAMTISAMREEDPTLNKFFAILNEHWADQAGSQPDDHVESDSDDDGVVVAAAAAAPADAAPIVPRGRLDLGPDVASCSPLPAAAGEAEVPSPPVTPAPVPKSIMPPPALTPSPVAKATALMPPPPLPSKITPRNLPLPPQIANPEGLSSADRTHALARVEALKSLHFIA</sequence>
<reference evidence="3" key="2">
    <citation type="submission" date="2024-04" db="EMBL/GenBank/DDBJ databases">
        <authorList>
            <person name="Chen Y."/>
            <person name="Shah S."/>
            <person name="Dougan E. K."/>
            <person name="Thang M."/>
            <person name="Chan C."/>
        </authorList>
    </citation>
    <scope>NUCLEOTIDE SEQUENCE [LARGE SCALE GENOMIC DNA]</scope>
</reference>
<reference evidence="2" key="1">
    <citation type="submission" date="2022-10" db="EMBL/GenBank/DDBJ databases">
        <authorList>
            <person name="Chen Y."/>
            <person name="Dougan E. K."/>
            <person name="Chan C."/>
            <person name="Rhodes N."/>
            <person name="Thang M."/>
        </authorList>
    </citation>
    <scope>NUCLEOTIDE SEQUENCE</scope>
</reference>
<dbReference type="EMBL" id="CAMXCT030002003">
    <property type="protein sequence ID" value="CAL4782190.1"/>
    <property type="molecule type" value="Genomic_DNA"/>
</dbReference>
<dbReference type="Proteomes" id="UP001152797">
    <property type="component" value="Unassembled WGS sequence"/>
</dbReference>
<protein>
    <submittedName>
        <fullName evidence="2">Uncharacterized protein</fullName>
    </submittedName>
</protein>
<gene>
    <name evidence="2" type="ORF">C1SCF055_LOCUS21493</name>
</gene>
<proteinExistence type="predicted"/>
<organism evidence="2">
    <name type="scientific">Cladocopium goreaui</name>
    <dbReference type="NCBI Taxonomy" id="2562237"/>
    <lineage>
        <taxon>Eukaryota</taxon>
        <taxon>Sar</taxon>
        <taxon>Alveolata</taxon>
        <taxon>Dinophyceae</taxon>
        <taxon>Suessiales</taxon>
        <taxon>Symbiodiniaceae</taxon>
        <taxon>Cladocopium</taxon>
    </lineage>
</organism>
<keyword evidence="4" id="KW-1185">Reference proteome</keyword>
<evidence type="ECO:0000256" key="1">
    <source>
        <dbReference type="SAM" id="MobiDB-lite"/>
    </source>
</evidence>
<dbReference type="EMBL" id="CAMXCT010002003">
    <property type="protein sequence ID" value="CAI3994878.1"/>
    <property type="molecule type" value="Genomic_DNA"/>
</dbReference>
<dbReference type="AlphaFoldDB" id="A0A9P1FZZ9"/>
<name>A0A9P1FZZ9_9DINO</name>
<feature type="region of interest" description="Disordered" evidence="1">
    <location>
        <begin position="137"/>
        <end position="169"/>
    </location>
</feature>
<comment type="caution">
    <text evidence="2">The sequence shown here is derived from an EMBL/GenBank/DDBJ whole genome shotgun (WGS) entry which is preliminary data.</text>
</comment>